<dbReference type="Ensembl" id="ENSCINT00000033152.1">
    <property type="protein sequence ID" value="ENSCINP00000033454.1"/>
    <property type="gene ID" value="ENSCING00000024252.1"/>
</dbReference>
<organism evidence="1 2">
    <name type="scientific">Ciona intestinalis</name>
    <name type="common">Transparent sea squirt</name>
    <name type="synonym">Ascidia intestinalis</name>
    <dbReference type="NCBI Taxonomy" id="7719"/>
    <lineage>
        <taxon>Eukaryota</taxon>
        <taxon>Metazoa</taxon>
        <taxon>Chordata</taxon>
        <taxon>Tunicata</taxon>
        <taxon>Ascidiacea</taxon>
        <taxon>Phlebobranchia</taxon>
        <taxon>Cionidae</taxon>
        <taxon>Ciona</taxon>
    </lineage>
</organism>
<reference evidence="1" key="3">
    <citation type="submission" date="2025-08" db="UniProtKB">
        <authorList>
            <consortium name="Ensembl"/>
        </authorList>
    </citation>
    <scope>IDENTIFICATION</scope>
</reference>
<dbReference type="HOGENOM" id="CLU_3191002_0_0_1"/>
<dbReference type="EMBL" id="EAAA01001458">
    <property type="status" value="NOT_ANNOTATED_CDS"/>
    <property type="molecule type" value="Genomic_DNA"/>
</dbReference>
<dbReference type="Proteomes" id="UP000008144">
    <property type="component" value="Chromosome 2"/>
</dbReference>
<keyword evidence="2" id="KW-1185">Reference proteome</keyword>
<reference evidence="2" key="1">
    <citation type="journal article" date="2002" name="Science">
        <title>The draft genome of Ciona intestinalis: insights into chordate and vertebrate origins.</title>
        <authorList>
            <person name="Dehal P."/>
            <person name="Satou Y."/>
            <person name="Campbell R.K."/>
            <person name="Chapman J."/>
            <person name="Degnan B."/>
            <person name="De Tomaso A."/>
            <person name="Davidson B."/>
            <person name="Di Gregorio A."/>
            <person name="Gelpke M."/>
            <person name="Goodstein D.M."/>
            <person name="Harafuji N."/>
            <person name="Hastings K.E."/>
            <person name="Ho I."/>
            <person name="Hotta K."/>
            <person name="Huang W."/>
            <person name="Kawashima T."/>
            <person name="Lemaire P."/>
            <person name="Martinez D."/>
            <person name="Meinertzhagen I.A."/>
            <person name="Necula S."/>
            <person name="Nonaka M."/>
            <person name="Putnam N."/>
            <person name="Rash S."/>
            <person name="Saiga H."/>
            <person name="Satake M."/>
            <person name="Terry A."/>
            <person name="Yamada L."/>
            <person name="Wang H.G."/>
            <person name="Awazu S."/>
            <person name="Azumi K."/>
            <person name="Boore J."/>
            <person name="Branno M."/>
            <person name="Chin-Bow S."/>
            <person name="DeSantis R."/>
            <person name="Doyle S."/>
            <person name="Francino P."/>
            <person name="Keys D.N."/>
            <person name="Haga S."/>
            <person name="Hayashi H."/>
            <person name="Hino K."/>
            <person name="Imai K.S."/>
            <person name="Inaba K."/>
            <person name="Kano S."/>
            <person name="Kobayashi K."/>
            <person name="Kobayashi M."/>
            <person name="Lee B.I."/>
            <person name="Makabe K.W."/>
            <person name="Manohar C."/>
            <person name="Matassi G."/>
            <person name="Medina M."/>
            <person name="Mochizuki Y."/>
            <person name="Mount S."/>
            <person name="Morishita T."/>
            <person name="Miura S."/>
            <person name="Nakayama A."/>
            <person name="Nishizaka S."/>
            <person name="Nomoto H."/>
            <person name="Ohta F."/>
            <person name="Oishi K."/>
            <person name="Rigoutsos I."/>
            <person name="Sano M."/>
            <person name="Sasaki A."/>
            <person name="Sasakura Y."/>
            <person name="Shoguchi E."/>
            <person name="Shin-i T."/>
            <person name="Spagnuolo A."/>
            <person name="Stainier D."/>
            <person name="Suzuki M.M."/>
            <person name="Tassy O."/>
            <person name="Takatori N."/>
            <person name="Tokuoka M."/>
            <person name="Yagi K."/>
            <person name="Yoshizaki F."/>
            <person name="Wada S."/>
            <person name="Zhang C."/>
            <person name="Hyatt P.D."/>
            <person name="Larimer F."/>
            <person name="Detter C."/>
            <person name="Doggett N."/>
            <person name="Glavina T."/>
            <person name="Hawkins T."/>
            <person name="Richardson P."/>
            <person name="Lucas S."/>
            <person name="Kohara Y."/>
            <person name="Levine M."/>
            <person name="Satoh N."/>
            <person name="Rokhsar D.S."/>
        </authorList>
    </citation>
    <scope>NUCLEOTIDE SEQUENCE [LARGE SCALE GENOMIC DNA]</scope>
</reference>
<reference evidence="1" key="4">
    <citation type="submission" date="2025-09" db="UniProtKB">
        <authorList>
            <consortium name="Ensembl"/>
        </authorList>
    </citation>
    <scope>IDENTIFICATION</scope>
</reference>
<name>H2XUX0_CIOIN</name>
<protein>
    <submittedName>
        <fullName evidence="1">Uncharacterized protein</fullName>
    </submittedName>
</protein>
<proteinExistence type="predicted"/>
<reference evidence="1" key="2">
    <citation type="journal article" date="2008" name="Genome Biol.">
        <title>Improved genome assembly and evidence-based global gene model set for the chordate Ciona intestinalis: new insight into intron and operon populations.</title>
        <authorList>
            <person name="Satou Y."/>
            <person name="Mineta K."/>
            <person name="Ogasawara M."/>
            <person name="Sasakura Y."/>
            <person name="Shoguchi E."/>
            <person name="Ueno K."/>
            <person name="Yamada L."/>
            <person name="Matsumoto J."/>
            <person name="Wasserscheid J."/>
            <person name="Dewar K."/>
            <person name="Wiley G.B."/>
            <person name="Macmil S.L."/>
            <person name="Roe B.A."/>
            <person name="Zeller R.W."/>
            <person name="Hastings K.E."/>
            <person name="Lemaire P."/>
            <person name="Lindquist E."/>
            <person name="Endo T."/>
            <person name="Hotta K."/>
            <person name="Inaba K."/>
        </authorList>
    </citation>
    <scope>NUCLEOTIDE SEQUENCE [LARGE SCALE GENOMIC DNA]</scope>
    <source>
        <strain evidence="1">wild type</strain>
    </source>
</reference>
<dbReference type="AlphaFoldDB" id="H2XUX0"/>
<accession>H2XUX0</accession>
<dbReference type="InParanoid" id="H2XUX0"/>
<evidence type="ECO:0000313" key="1">
    <source>
        <dbReference type="Ensembl" id="ENSCINP00000033454.1"/>
    </source>
</evidence>
<sequence length="46" mass="5212">MCAWTRQLLQPGNPVLVVEIVRHTRKETNKKQSAYKVHGNSLAPVL</sequence>
<evidence type="ECO:0000313" key="2">
    <source>
        <dbReference type="Proteomes" id="UP000008144"/>
    </source>
</evidence>